<dbReference type="OrthoDB" id="9812921at2"/>
<dbReference type="SUPFAM" id="SSF82171">
    <property type="entry name" value="DPP6 N-terminal domain-like"/>
    <property type="match status" value="1"/>
</dbReference>
<dbReference type="Pfam" id="PF00326">
    <property type="entry name" value="Peptidase_S9"/>
    <property type="match status" value="1"/>
</dbReference>
<evidence type="ECO:0000259" key="2">
    <source>
        <dbReference type="Pfam" id="PF00326"/>
    </source>
</evidence>
<dbReference type="PANTHER" id="PTHR11731:SF118">
    <property type="entry name" value="BLR1971 PROTEIN"/>
    <property type="match status" value="1"/>
</dbReference>
<evidence type="ECO:0000313" key="4">
    <source>
        <dbReference type="EMBL" id="AMW05967.1"/>
    </source>
</evidence>
<dbReference type="SUPFAM" id="SSF53474">
    <property type="entry name" value="alpha/beta-Hydrolases"/>
    <property type="match status" value="1"/>
</dbReference>
<dbReference type="STRING" id="1379270.GEMMAAP_16560"/>
<dbReference type="InterPro" id="IPR002469">
    <property type="entry name" value="Peptidase_S9B_N"/>
</dbReference>
<accession>A0A143BLQ0</accession>
<organism evidence="4 5">
    <name type="scientific">Gemmatimonas phototrophica</name>
    <dbReference type="NCBI Taxonomy" id="1379270"/>
    <lineage>
        <taxon>Bacteria</taxon>
        <taxon>Pseudomonadati</taxon>
        <taxon>Gemmatimonadota</taxon>
        <taxon>Gemmatimonadia</taxon>
        <taxon>Gemmatimonadales</taxon>
        <taxon>Gemmatimonadaceae</taxon>
        <taxon>Gemmatimonas</taxon>
    </lineage>
</organism>
<proteinExistence type="predicted"/>
<evidence type="ECO:0000256" key="1">
    <source>
        <dbReference type="SAM" id="MobiDB-lite"/>
    </source>
</evidence>
<dbReference type="PANTHER" id="PTHR11731">
    <property type="entry name" value="PROTEASE FAMILY S9B,C DIPEPTIDYL-PEPTIDASE IV-RELATED"/>
    <property type="match status" value="1"/>
</dbReference>
<dbReference type="Gene3D" id="3.40.50.1820">
    <property type="entry name" value="alpha/beta hydrolase"/>
    <property type="match status" value="1"/>
</dbReference>
<dbReference type="GO" id="GO:0006508">
    <property type="term" value="P:proteolysis"/>
    <property type="evidence" value="ECO:0007669"/>
    <property type="project" value="InterPro"/>
</dbReference>
<dbReference type="Proteomes" id="UP000076404">
    <property type="component" value="Chromosome"/>
</dbReference>
<reference evidence="4 5" key="1">
    <citation type="journal article" date="2014" name="Proc. Natl. Acad. Sci. U.S.A.">
        <title>Functional type 2 photosynthetic reaction centers found in the rare bacterial phylum Gemmatimonadetes.</title>
        <authorList>
            <person name="Zeng Y."/>
            <person name="Feng F."/>
            <person name="Medova H."/>
            <person name="Dean J."/>
            <person name="Koblizek M."/>
        </authorList>
    </citation>
    <scope>NUCLEOTIDE SEQUENCE [LARGE SCALE GENOMIC DNA]</scope>
    <source>
        <strain evidence="4 5">AP64</strain>
    </source>
</reference>
<dbReference type="eggNOG" id="COG1506">
    <property type="taxonomic scope" value="Bacteria"/>
</dbReference>
<dbReference type="GO" id="GO:0008236">
    <property type="term" value="F:serine-type peptidase activity"/>
    <property type="evidence" value="ECO:0007669"/>
    <property type="project" value="InterPro"/>
</dbReference>
<feature type="domain" description="Peptidase S9 prolyl oligopeptidase catalytic" evidence="2">
    <location>
        <begin position="573"/>
        <end position="759"/>
    </location>
</feature>
<evidence type="ECO:0008006" key="6">
    <source>
        <dbReference type="Google" id="ProtNLM"/>
    </source>
</evidence>
<protein>
    <recommendedName>
        <fullName evidence="6">Peptidase S9</fullName>
    </recommendedName>
</protein>
<dbReference type="KEGG" id="gph:GEMMAAP_16560"/>
<dbReference type="InterPro" id="IPR029058">
    <property type="entry name" value="AB_hydrolase_fold"/>
</dbReference>
<keyword evidence="5" id="KW-1185">Reference proteome</keyword>
<dbReference type="InterPro" id="IPR001375">
    <property type="entry name" value="Peptidase_S9_cat"/>
</dbReference>
<evidence type="ECO:0000313" key="5">
    <source>
        <dbReference type="Proteomes" id="UP000076404"/>
    </source>
</evidence>
<feature type="domain" description="Dipeptidylpeptidase IV N-terminal" evidence="3">
    <location>
        <begin position="170"/>
        <end position="488"/>
    </location>
</feature>
<name>A0A143BLQ0_9BACT</name>
<reference evidence="4 5" key="2">
    <citation type="journal article" date="2016" name="Environ. Microbiol. Rep.">
        <title>Metagenomic evidence for the presence of phototrophic Gemmatimonadetes bacteria in diverse environments.</title>
        <authorList>
            <person name="Zeng Y."/>
            <person name="Baumbach J."/>
            <person name="Barbosa E.G."/>
            <person name="Azevedo V."/>
            <person name="Zhang C."/>
            <person name="Koblizek M."/>
        </authorList>
    </citation>
    <scope>NUCLEOTIDE SEQUENCE [LARGE SCALE GENOMIC DNA]</scope>
    <source>
        <strain evidence="4 5">AP64</strain>
    </source>
</reference>
<gene>
    <name evidence="4" type="ORF">GEMMAAP_16560</name>
</gene>
<dbReference type="InterPro" id="IPR050278">
    <property type="entry name" value="Serine_Prot_S9B/DPPIV"/>
</dbReference>
<dbReference type="Pfam" id="PF00930">
    <property type="entry name" value="DPPIV_N"/>
    <property type="match status" value="1"/>
</dbReference>
<dbReference type="EMBL" id="CP011454">
    <property type="protein sequence ID" value="AMW05967.1"/>
    <property type="molecule type" value="Genomic_DNA"/>
</dbReference>
<evidence type="ECO:0000259" key="3">
    <source>
        <dbReference type="Pfam" id="PF00930"/>
    </source>
</evidence>
<feature type="region of interest" description="Disordered" evidence="1">
    <location>
        <begin position="131"/>
        <end position="194"/>
    </location>
</feature>
<dbReference type="Gene3D" id="2.140.10.30">
    <property type="entry name" value="Dipeptidylpeptidase IV, N-terminal domain"/>
    <property type="match status" value="1"/>
</dbReference>
<sequence length="782" mass="87219">MAVMAVMAPGTLPAQGRAADYQRSDSLNKRFQGLAVGMTETPRWVSDTRFWYRVSAPGGFRFVLADAAARRTAPLFDHARVAAALSHDTVTFTPVTLPFSVVTLEGDSAFTVVVERMLWRCALPDTRCIKVGPAPLPEGGPRGGARAPDVHDSLPDEGPSPEEQEAREEVSRLFQPPVRGQQDTPRKSPDGALEATVRQFNVYTRRVTGPDTAWQPLSYDGRESSPYSAASIRWSPDSRKLVAWRVTPGDRRMVKYVLSSPADQLQPRDTARFYEKPGDARDLREPVLFDLASRRAILIAQTHFPTPYSISQPAWRNDSRAISFEYNERGHQRYRIIEADAESGETRVVLEEQASTFIYYNTTNDGLSSGKRYRFDIGDGAEVLWMSERDGWNHLYLMDGATGAVKQQITKGAWVVRHVQRVDTVSRQIWFSGNGRNSGEDPYLLHYYRVNFDGSGLVDLTPAIGNHAVTWSNDFAYFVDQYSQVNTAPITELRRADGTLVMPLEQADLSALVRAGWRAPEVFVAKARDGVTDIWGVMFRPTNFDPRKRYPVIENIYAGPQGSFVPKSFSVMNGMRSLAELGFIVVQMDGMGTSNRSKAFHDVAHKNLADAGFPDRIRWHQAAAARFPWYDASRVGIYGTSAGGQNVMGGMLFHPAFYKAAFSAAGCHDNRIDKMWWNEQWMGWPIGPQYAASSNTEHAAKLQGKLLLVVGEYDTNVDPASTLQVVNALIKANKTFDLLVIPNADHTSGGPYGDRKRNDFFVHHLMGLEPPDRNRAADQARK</sequence>
<dbReference type="AlphaFoldDB" id="A0A143BLQ0"/>